<keyword evidence="4" id="KW-1185">Reference proteome</keyword>
<dbReference type="GO" id="GO:0050918">
    <property type="term" value="P:positive chemotaxis"/>
    <property type="evidence" value="ECO:0007669"/>
    <property type="project" value="TreeGrafter"/>
</dbReference>
<dbReference type="Pfam" id="PF01052">
    <property type="entry name" value="FliMN_C"/>
    <property type="match status" value="1"/>
</dbReference>
<dbReference type="Gene3D" id="2.30.330.10">
    <property type="entry name" value="SpoA-like"/>
    <property type="match status" value="1"/>
</dbReference>
<dbReference type="GO" id="GO:0071978">
    <property type="term" value="P:bacterial-type flagellum-dependent swarming motility"/>
    <property type="evidence" value="ECO:0007669"/>
    <property type="project" value="TreeGrafter"/>
</dbReference>
<dbReference type="SUPFAM" id="SSF101801">
    <property type="entry name" value="Surface presentation of antigens (SPOA)"/>
    <property type="match status" value="1"/>
</dbReference>
<gene>
    <name evidence="3" type="ORF">AIOL_001332</name>
</gene>
<dbReference type="InterPro" id="IPR013385">
    <property type="entry name" value="T3SS_SpaO/YscQ/SpaO"/>
</dbReference>
<comment type="similarity">
    <text evidence="1">Belongs to the FliN/MopA/SpaO family.</text>
</comment>
<dbReference type="InterPro" id="IPR001172">
    <property type="entry name" value="FliN_T3SS_HrcQb"/>
</dbReference>
<dbReference type="PANTHER" id="PTHR30034:SF6">
    <property type="entry name" value="YOP PROTEINS TRANSLOCATION PROTEIN Q"/>
    <property type="match status" value="1"/>
</dbReference>
<dbReference type="EMBL" id="LFTY01000002">
    <property type="protein sequence ID" value="KMW56380.1"/>
    <property type="molecule type" value="Genomic_DNA"/>
</dbReference>
<evidence type="ECO:0000259" key="2">
    <source>
        <dbReference type="Pfam" id="PF01052"/>
    </source>
</evidence>
<reference evidence="3 4" key="1">
    <citation type="submission" date="2015-06" db="EMBL/GenBank/DDBJ databases">
        <title>Draft genome sequence of an Alphaproteobacteria species associated to the Mediterranean sponge Oscarella lobularis.</title>
        <authorList>
            <person name="Jourda C."/>
            <person name="Santini S."/>
            <person name="Claverie J.-M."/>
        </authorList>
    </citation>
    <scope>NUCLEOTIDE SEQUENCE [LARGE SCALE GENOMIC DNA]</scope>
    <source>
        <strain evidence="3">IGS</strain>
    </source>
</reference>
<name>A0A0J9E0X7_9RHOB</name>
<dbReference type="Proteomes" id="UP000037178">
    <property type="component" value="Unassembled WGS sequence"/>
</dbReference>
<dbReference type="PANTHER" id="PTHR30034">
    <property type="entry name" value="FLAGELLAR MOTOR SWITCH PROTEIN FLIM"/>
    <property type="match status" value="1"/>
</dbReference>
<dbReference type="PATRIC" id="fig|1675527.3.peg.1417"/>
<dbReference type="InterPro" id="IPR001543">
    <property type="entry name" value="FliN-like_C"/>
</dbReference>
<evidence type="ECO:0000313" key="4">
    <source>
        <dbReference type="Proteomes" id="UP000037178"/>
    </source>
</evidence>
<evidence type="ECO:0000313" key="3">
    <source>
        <dbReference type="EMBL" id="KMW56380.1"/>
    </source>
</evidence>
<dbReference type="AlphaFoldDB" id="A0A0J9E0X7"/>
<evidence type="ECO:0000256" key="1">
    <source>
        <dbReference type="ARBA" id="ARBA00009226"/>
    </source>
</evidence>
<sequence length="282" mass="31463">MALDFGLYVVHAGVSRDALAALTDMPPGECADMVGDDIICELLRVHLDTVLDEQFRQIPRTGLEIRRIDPPERYDLMLQYADNGSLYSIALIIPDEHLEMVRSIWNLVAPPRDGLRIPFVASLDLASCRVSFADLARAKPGDLIVIGAVPAPKQPYLNLRGRYWAPLKPTECGYALQQAPRRLPPPQMIEMPNMENTDPQDETRDAGLDQQSIDELPVMVEFSVGDIDIPVSELSQLTKGYVFNFELDPERSVRMRVNGRTIGYGEIITLGDGCGLRITERC</sequence>
<proteinExistence type="inferred from homology"/>
<dbReference type="GO" id="GO:0030254">
    <property type="term" value="P:protein secretion by the type III secretion system"/>
    <property type="evidence" value="ECO:0007669"/>
    <property type="project" value="InterPro"/>
</dbReference>
<organism evidence="3 4">
    <name type="scientific">Candidatus Rhodobacter oscarellae</name>
    <dbReference type="NCBI Taxonomy" id="1675527"/>
    <lineage>
        <taxon>Bacteria</taxon>
        <taxon>Pseudomonadati</taxon>
        <taxon>Pseudomonadota</taxon>
        <taxon>Alphaproteobacteria</taxon>
        <taxon>Rhodobacterales</taxon>
        <taxon>Rhodobacter group</taxon>
        <taxon>Rhodobacter</taxon>
    </lineage>
</organism>
<dbReference type="GO" id="GO:0009425">
    <property type="term" value="C:bacterial-type flagellum basal body"/>
    <property type="evidence" value="ECO:0007669"/>
    <property type="project" value="InterPro"/>
</dbReference>
<dbReference type="InterPro" id="IPR036429">
    <property type="entry name" value="SpoA-like_sf"/>
</dbReference>
<dbReference type="GO" id="GO:0003774">
    <property type="term" value="F:cytoskeletal motor activity"/>
    <property type="evidence" value="ECO:0007669"/>
    <property type="project" value="InterPro"/>
</dbReference>
<dbReference type="PRINTS" id="PR00956">
    <property type="entry name" value="FLGMOTORFLIN"/>
</dbReference>
<dbReference type="NCBIfam" id="TIGR02551">
    <property type="entry name" value="SpaO_YscQ"/>
    <property type="match status" value="1"/>
</dbReference>
<comment type="caution">
    <text evidence="3">The sequence shown here is derived from an EMBL/GenBank/DDBJ whole genome shotgun (WGS) entry which is preliminary data.</text>
</comment>
<accession>A0A0J9E0X7</accession>
<dbReference type="STRING" id="1675527.AIOL_001332"/>
<protein>
    <recommendedName>
        <fullName evidence="2">Flagellar motor switch protein FliN-like C-terminal domain-containing protein</fullName>
    </recommendedName>
</protein>
<feature type="domain" description="Flagellar motor switch protein FliN-like C-terminal" evidence="2">
    <location>
        <begin position="212"/>
        <end position="281"/>
    </location>
</feature>